<proteinExistence type="predicted"/>
<evidence type="ECO:0008006" key="4">
    <source>
        <dbReference type="Google" id="ProtNLM"/>
    </source>
</evidence>
<comment type="caution">
    <text evidence="2">The sequence shown here is derived from an EMBL/GenBank/DDBJ whole genome shotgun (WGS) entry which is preliminary data.</text>
</comment>
<dbReference type="AlphaFoldDB" id="A0A9E2KNZ2"/>
<dbReference type="SUPFAM" id="SSF56317">
    <property type="entry name" value="Carbon-nitrogen hydrolase"/>
    <property type="match status" value="1"/>
</dbReference>
<dbReference type="GO" id="GO:0003952">
    <property type="term" value="F:NAD+ synthase (glutamine-hydrolyzing) activity"/>
    <property type="evidence" value="ECO:0007669"/>
    <property type="project" value="InterPro"/>
</dbReference>
<keyword evidence="1" id="KW-0436">Ligase</keyword>
<organism evidence="2 3">
    <name type="scientific">Candidatus Anaerobiospirillum merdipullorum</name>
    <dbReference type="NCBI Taxonomy" id="2838450"/>
    <lineage>
        <taxon>Bacteria</taxon>
        <taxon>Pseudomonadati</taxon>
        <taxon>Pseudomonadota</taxon>
        <taxon>Gammaproteobacteria</taxon>
        <taxon>Aeromonadales</taxon>
        <taxon>Succinivibrionaceae</taxon>
        <taxon>Anaerobiospirillum</taxon>
    </lineage>
</organism>
<dbReference type="Gene3D" id="3.40.50.620">
    <property type="entry name" value="HUPs"/>
    <property type="match status" value="1"/>
</dbReference>
<dbReference type="InterPro" id="IPR014729">
    <property type="entry name" value="Rossmann-like_a/b/a_fold"/>
</dbReference>
<reference evidence="2" key="1">
    <citation type="journal article" date="2021" name="PeerJ">
        <title>Extensive microbial diversity within the chicken gut microbiome revealed by metagenomics and culture.</title>
        <authorList>
            <person name="Gilroy R."/>
            <person name="Ravi A."/>
            <person name="Getino M."/>
            <person name="Pursley I."/>
            <person name="Horton D.L."/>
            <person name="Alikhan N.F."/>
            <person name="Baker D."/>
            <person name="Gharbi K."/>
            <person name="Hall N."/>
            <person name="Watson M."/>
            <person name="Adriaenssens E.M."/>
            <person name="Foster-Nyarko E."/>
            <person name="Jarju S."/>
            <person name="Secka A."/>
            <person name="Antonio M."/>
            <person name="Oren A."/>
            <person name="Chaudhuri R.R."/>
            <person name="La Ragione R."/>
            <person name="Hildebrand F."/>
            <person name="Pallen M.J."/>
        </authorList>
    </citation>
    <scope>NUCLEOTIDE SEQUENCE</scope>
    <source>
        <strain evidence="2">687</strain>
    </source>
</reference>
<dbReference type="GO" id="GO:0005737">
    <property type="term" value="C:cytoplasm"/>
    <property type="evidence" value="ECO:0007669"/>
    <property type="project" value="InterPro"/>
</dbReference>
<evidence type="ECO:0000313" key="2">
    <source>
        <dbReference type="EMBL" id="MBU3826407.1"/>
    </source>
</evidence>
<dbReference type="GO" id="GO:0004359">
    <property type="term" value="F:glutaminase activity"/>
    <property type="evidence" value="ECO:0007669"/>
    <property type="project" value="InterPro"/>
</dbReference>
<name>A0A9E2KNZ2_9GAMM</name>
<dbReference type="PANTHER" id="PTHR23090:SF9">
    <property type="entry name" value="GLUTAMINE-DEPENDENT NAD(+) SYNTHETASE"/>
    <property type="match status" value="1"/>
</dbReference>
<dbReference type="InterPro" id="IPR003694">
    <property type="entry name" value="NAD_synthase"/>
</dbReference>
<dbReference type="InterPro" id="IPR036526">
    <property type="entry name" value="C-N_Hydrolase_sf"/>
</dbReference>
<protein>
    <recommendedName>
        <fullName evidence="4">NAD(+) synthase (glutamine-hydrolyzing)</fullName>
    </recommendedName>
</protein>
<accession>A0A9E2KNZ2</accession>
<dbReference type="PANTHER" id="PTHR23090">
    <property type="entry name" value="NH 3 /GLUTAMINE-DEPENDENT NAD + SYNTHETASE"/>
    <property type="match status" value="1"/>
</dbReference>
<gene>
    <name evidence="2" type="ORF">IAA31_02830</name>
</gene>
<evidence type="ECO:0000313" key="3">
    <source>
        <dbReference type="Proteomes" id="UP000824150"/>
    </source>
</evidence>
<reference evidence="2" key="2">
    <citation type="submission" date="2021-04" db="EMBL/GenBank/DDBJ databases">
        <authorList>
            <person name="Gilroy R."/>
        </authorList>
    </citation>
    <scope>NUCLEOTIDE SEQUENCE</scope>
    <source>
        <strain evidence="2">687</strain>
    </source>
</reference>
<dbReference type="Proteomes" id="UP000824150">
    <property type="component" value="Unassembled WGS sequence"/>
</dbReference>
<dbReference type="SUPFAM" id="SSF52402">
    <property type="entry name" value="Adenine nucleotide alpha hydrolases-like"/>
    <property type="match status" value="1"/>
</dbReference>
<dbReference type="GO" id="GO:0009435">
    <property type="term" value="P:NAD+ biosynthetic process"/>
    <property type="evidence" value="ECO:0007669"/>
    <property type="project" value="InterPro"/>
</dbReference>
<feature type="non-terminal residue" evidence="2">
    <location>
        <position position="370"/>
    </location>
</feature>
<dbReference type="EMBL" id="JAHLFG010000031">
    <property type="protein sequence ID" value="MBU3826407.1"/>
    <property type="molecule type" value="Genomic_DNA"/>
</dbReference>
<evidence type="ECO:0000256" key="1">
    <source>
        <dbReference type="ARBA" id="ARBA00022598"/>
    </source>
</evidence>
<sequence>MNPCKDIALGSIKTATADLVGNSNKLLTLCQQAKEQGKKWVFFPELAITGTDCQDLFLNKAFKVKANQALLNFVAQIPDDLTVGVGTALADTFGDVFDAYVFAKRGKIEAIYCARGFTRGPMEYRGRYFAPAEGEHAVFDLNGKAYHDCKNGIELDGLKLAVVFDANFDKKFKKADIAIFPSARVYETYAIQAAADALTDLSARSKALLVAPNLCGNESGGAILDGVCMMARKGELLVKSKACFFADEKLVTIADGVVPADDYYDEMLRAVALGVDDFMYNSKGHGFALSLSGGADSALCATSVALAQILALNELGAKAYADRVAKVGFNFPQCEGDIVSYVKEVVMPQMLVTVYQGSDNSSDITRNAAR</sequence>
<dbReference type="Gene3D" id="3.60.110.10">
    <property type="entry name" value="Carbon-nitrogen hydrolase"/>
    <property type="match status" value="1"/>
</dbReference>